<keyword evidence="2" id="KW-0694">RNA-binding</keyword>
<dbReference type="GO" id="GO:0006412">
    <property type="term" value="P:translation"/>
    <property type="evidence" value="ECO:0000318"/>
    <property type="project" value="GO_Central"/>
</dbReference>
<proteinExistence type="inferred from homology"/>
<evidence type="ECO:0000256" key="6">
    <source>
        <dbReference type="RuleBase" id="RU003910"/>
    </source>
</evidence>
<reference evidence="8" key="1">
    <citation type="journal article" date="2016" name="Nature">
        <title>The genome of the seagrass Zostera marina reveals angiosperm adaptation to the sea.</title>
        <authorList>
            <person name="Olsen J.L."/>
            <person name="Rouze P."/>
            <person name="Verhelst B."/>
            <person name="Lin Y.-C."/>
            <person name="Bayer T."/>
            <person name="Collen J."/>
            <person name="Dattolo E."/>
            <person name="De Paoli E."/>
            <person name="Dittami S."/>
            <person name="Maumus F."/>
            <person name="Michel G."/>
            <person name="Kersting A."/>
            <person name="Lauritano C."/>
            <person name="Lohaus R."/>
            <person name="Toepel M."/>
            <person name="Tonon T."/>
            <person name="Vanneste K."/>
            <person name="Amirebrahimi M."/>
            <person name="Brakel J."/>
            <person name="Bostroem C."/>
            <person name="Chovatia M."/>
            <person name="Grimwood J."/>
            <person name="Jenkins J.W."/>
            <person name="Jueterbock A."/>
            <person name="Mraz A."/>
            <person name="Stam W.T."/>
            <person name="Tice H."/>
            <person name="Bornberg-Bauer E."/>
            <person name="Green P.J."/>
            <person name="Pearson G.A."/>
            <person name="Procaccini G."/>
            <person name="Duarte C.M."/>
            <person name="Schmutz J."/>
            <person name="Reusch T.B.H."/>
            <person name="Van de Peer Y."/>
        </authorList>
    </citation>
    <scope>NUCLEOTIDE SEQUENCE [LARGE SCALE GENOMIC DNA]</scope>
    <source>
        <strain evidence="8">cv. Finnish</strain>
    </source>
</reference>
<organism evidence="7 8">
    <name type="scientific">Zostera marina</name>
    <name type="common">Eelgrass</name>
    <dbReference type="NCBI Taxonomy" id="29655"/>
    <lineage>
        <taxon>Eukaryota</taxon>
        <taxon>Viridiplantae</taxon>
        <taxon>Streptophyta</taxon>
        <taxon>Embryophyta</taxon>
        <taxon>Tracheophyta</taxon>
        <taxon>Spermatophyta</taxon>
        <taxon>Magnoliopsida</taxon>
        <taxon>Liliopsida</taxon>
        <taxon>Zosteraceae</taxon>
        <taxon>Zostera</taxon>
    </lineage>
</organism>
<name>A0A0K9NWY4_ZOSMR</name>
<dbReference type="Gene3D" id="4.10.640.10">
    <property type="entry name" value="Ribosomal protein S18"/>
    <property type="match status" value="1"/>
</dbReference>
<keyword evidence="8" id="KW-1185">Reference proteome</keyword>
<protein>
    <recommendedName>
        <fullName evidence="5">Small ribosomal subunit protein bS18c</fullName>
    </recommendedName>
</protein>
<dbReference type="OrthoDB" id="21463at2759"/>
<keyword evidence="4 6" id="KW-0687">Ribonucleoprotein</keyword>
<dbReference type="AlphaFoldDB" id="A0A0K9NWY4"/>
<sequence>MYGIARRKVSGQILHKFRPVASKALKASSNSKNEVLLVEKHGPSRRMDNFILPAHAKPTRRSFDTIRSGYSNKLIRPFASESYIIQRSFSALSSKSKDDFEHRIFGSGDENGSDTKSKDTSFFQKLDNLELVRGRSDADFFNRLGDQAFEDTLEDGFDGKLKGAAEHFDKYPVDDLETYQYRPDKLFYNGTYDTQDLDLTKPSIPKYGAKRMLRITTKDVLERADFRNVKYLSQFMTEAGIIVKRSKSGISAKAQRKVAREIKTARAFGLMPFISMGTKGFVPGRSVKEDSALTDLYQGRLTNSGPISSPYRKLGE</sequence>
<evidence type="ECO:0000256" key="5">
    <source>
        <dbReference type="ARBA" id="ARBA00035266"/>
    </source>
</evidence>
<dbReference type="SUPFAM" id="SSF46911">
    <property type="entry name" value="Ribosomal protein S18"/>
    <property type="match status" value="1"/>
</dbReference>
<gene>
    <name evidence="7" type="ORF">ZOSMA_53G00490</name>
</gene>
<dbReference type="InterPro" id="IPR036870">
    <property type="entry name" value="Ribosomal_bS18_sf"/>
</dbReference>
<dbReference type="InterPro" id="IPR001648">
    <property type="entry name" value="Ribosomal_bS18"/>
</dbReference>
<dbReference type="Proteomes" id="UP000036987">
    <property type="component" value="Unassembled WGS sequence"/>
</dbReference>
<dbReference type="NCBIfam" id="TIGR00165">
    <property type="entry name" value="S18"/>
    <property type="match status" value="1"/>
</dbReference>
<dbReference type="EMBL" id="LFYR01001508">
    <property type="protein sequence ID" value="KMZ61264.1"/>
    <property type="molecule type" value="Genomic_DNA"/>
</dbReference>
<dbReference type="GO" id="GO:0005763">
    <property type="term" value="C:mitochondrial small ribosomal subunit"/>
    <property type="evidence" value="ECO:0000318"/>
    <property type="project" value="GO_Central"/>
</dbReference>
<evidence type="ECO:0000256" key="1">
    <source>
        <dbReference type="ARBA" id="ARBA00022730"/>
    </source>
</evidence>
<dbReference type="Pfam" id="PF01084">
    <property type="entry name" value="Ribosomal_S18"/>
    <property type="match status" value="1"/>
</dbReference>
<dbReference type="GO" id="GO:0070181">
    <property type="term" value="F:small ribosomal subunit rRNA binding"/>
    <property type="evidence" value="ECO:0000318"/>
    <property type="project" value="GO_Central"/>
</dbReference>
<keyword evidence="3 6" id="KW-0689">Ribosomal protein</keyword>
<dbReference type="PANTHER" id="PTHR13479:SF65">
    <property type="entry name" value="F10K1.8 PROTEIN"/>
    <property type="match status" value="1"/>
</dbReference>
<evidence type="ECO:0000256" key="4">
    <source>
        <dbReference type="ARBA" id="ARBA00023274"/>
    </source>
</evidence>
<dbReference type="PANTHER" id="PTHR13479">
    <property type="entry name" value="30S RIBOSOMAL PROTEIN S18"/>
    <property type="match status" value="1"/>
</dbReference>
<keyword evidence="1" id="KW-0699">rRNA-binding</keyword>
<evidence type="ECO:0000313" key="7">
    <source>
        <dbReference type="EMBL" id="KMZ61264.1"/>
    </source>
</evidence>
<evidence type="ECO:0000256" key="3">
    <source>
        <dbReference type="ARBA" id="ARBA00022980"/>
    </source>
</evidence>
<dbReference type="STRING" id="29655.A0A0K9NWY4"/>
<dbReference type="GO" id="GO:0003735">
    <property type="term" value="F:structural constituent of ribosome"/>
    <property type="evidence" value="ECO:0000318"/>
    <property type="project" value="GO_Central"/>
</dbReference>
<evidence type="ECO:0000256" key="2">
    <source>
        <dbReference type="ARBA" id="ARBA00022884"/>
    </source>
</evidence>
<comment type="caution">
    <text evidence="7">The sequence shown here is derived from an EMBL/GenBank/DDBJ whole genome shotgun (WGS) entry which is preliminary data.</text>
</comment>
<evidence type="ECO:0000313" key="8">
    <source>
        <dbReference type="Proteomes" id="UP000036987"/>
    </source>
</evidence>
<accession>A0A0K9NWY4</accession>
<comment type="similarity">
    <text evidence="6">Belongs to the bacterial ribosomal protein bS18 family.</text>
</comment>
<dbReference type="PRINTS" id="PR00974">
    <property type="entry name" value="RIBOSOMALS18"/>
</dbReference>